<sequence>MITKQEVENVQNTWGQGVVKIGALQTNRKECETYTDNFVNELYDFDTKQVLFKPTKAASQQFRITKDGAISYFIGGNSKFDEDKGFALQPWTKVRFENIALILEENRALTMGNYFFTDVNGLETKVEYTFGYSKHSNGELKIDVHHSSLPFNLVENV</sequence>
<dbReference type="STRING" id="1038014.SAMN04487910_2883"/>
<dbReference type="AlphaFoldDB" id="A0A1H7RX82"/>
<dbReference type="Gene3D" id="3.10.450.50">
    <property type="match status" value="1"/>
</dbReference>
<keyword evidence="2" id="KW-1185">Reference proteome</keyword>
<reference evidence="1 2" key="1">
    <citation type="submission" date="2016-10" db="EMBL/GenBank/DDBJ databases">
        <authorList>
            <person name="de Groot N.N."/>
        </authorList>
    </citation>
    <scope>NUCLEOTIDE SEQUENCE [LARGE SCALE GENOMIC DNA]</scope>
    <source>
        <strain evidence="1 2">DSM 25232</strain>
    </source>
</reference>
<protein>
    <recommendedName>
        <fullName evidence="3">Phosphoribosyl-AMP cyclohydrolase</fullName>
    </recommendedName>
</protein>
<name>A0A1H7RX82_AQUAM</name>
<dbReference type="InterPro" id="IPR016878">
    <property type="entry name" value="MICAH-like"/>
</dbReference>
<dbReference type="RefSeq" id="WP_091409743.1">
    <property type="nucleotide sequence ID" value="NZ_FOAB01000005.1"/>
</dbReference>
<dbReference type="Proteomes" id="UP000198521">
    <property type="component" value="Unassembled WGS sequence"/>
</dbReference>
<proteinExistence type="predicted"/>
<dbReference type="EMBL" id="FOAB01000005">
    <property type="protein sequence ID" value="SEL64007.1"/>
    <property type="molecule type" value="Genomic_DNA"/>
</dbReference>
<gene>
    <name evidence="1" type="ORF">SAMN04487910_2883</name>
</gene>
<evidence type="ECO:0008006" key="3">
    <source>
        <dbReference type="Google" id="ProtNLM"/>
    </source>
</evidence>
<accession>A0A1H7RX82</accession>
<organism evidence="1 2">
    <name type="scientific">Aquimarina amphilecti</name>
    <dbReference type="NCBI Taxonomy" id="1038014"/>
    <lineage>
        <taxon>Bacteria</taxon>
        <taxon>Pseudomonadati</taxon>
        <taxon>Bacteroidota</taxon>
        <taxon>Flavobacteriia</taxon>
        <taxon>Flavobacteriales</taxon>
        <taxon>Flavobacteriaceae</taxon>
        <taxon>Aquimarina</taxon>
    </lineage>
</organism>
<dbReference type="PIRSF" id="PIRSF028288">
    <property type="entry name" value="UCP028288"/>
    <property type="match status" value="1"/>
</dbReference>
<dbReference type="OrthoDB" id="9807600at2"/>
<evidence type="ECO:0000313" key="2">
    <source>
        <dbReference type="Proteomes" id="UP000198521"/>
    </source>
</evidence>
<evidence type="ECO:0000313" key="1">
    <source>
        <dbReference type="EMBL" id="SEL64007.1"/>
    </source>
</evidence>